<feature type="domain" description="Carboxylesterase type B" evidence="9">
    <location>
        <begin position="42"/>
        <end position="554"/>
    </location>
</feature>
<dbReference type="Gene3D" id="3.40.50.1820">
    <property type="entry name" value="alpha/beta hydrolase"/>
    <property type="match status" value="1"/>
</dbReference>
<evidence type="ECO:0000256" key="5">
    <source>
        <dbReference type="ARBA" id="ARBA00022801"/>
    </source>
</evidence>
<evidence type="ECO:0000256" key="6">
    <source>
        <dbReference type="ARBA" id="ARBA00023098"/>
    </source>
</evidence>
<feature type="chain" id="PRO_5040537131" description="Carboxylic ester hydrolase" evidence="8">
    <location>
        <begin position="17"/>
        <end position="569"/>
    </location>
</feature>
<evidence type="ECO:0000256" key="2">
    <source>
        <dbReference type="ARBA" id="ARBA00005964"/>
    </source>
</evidence>
<dbReference type="PROSITE" id="PS00941">
    <property type="entry name" value="CARBOXYLESTERASE_B_2"/>
    <property type="match status" value="1"/>
</dbReference>
<evidence type="ECO:0000259" key="9">
    <source>
        <dbReference type="Pfam" id="PF00135"/>
    </source>
</evidence>
<evidence type="ECO:0000313" key="11">
    <source>
        <dbReference type="Proteomes" id="UP000696280"/>
    </source>
</evidence>
<feature type="signal peptide" evidence="8">
    <location>
        <begin position="1"/>
        <end position="16"/>
    </location>
</feature>
<reference evidence="10" key="1">
    <citation type="submission" date="2021-07" db="EMBL/GenBank/DDBJ databases">
        <authorList>
            <person name="Durling M."/>
        </authorList>
    </citation>
    <scope>NUCLEOTIDE SEQUENCE</scope>
</reference>
<dbReference type="PROSITE" id="PS00122">
    <property type="entry name" value="CARBOXYLESTERASE_B_1"/>
    <property type="match status" value="1"/>
</dbReference>
<comment type="similarity">
    <text evidence="2 8">Belongs to the type-B carboxylesterase/lipase family.</text>
</comment>
<sequence length="569" mass="61914">MKFIFTLLVALPAVLTAPVHTAPVERAEVPVGPTVTITSPPATIIGKVSLTEGTEKFQGIPFAQPPVGELRLKPPQRLNGSSLGTVLAQDNSPACPQMFFTTDTSNLPAGILGVLLNTPLFQTITNAGEDCLYIDVFRPVGTTADAKLPVVFWIFGGGFELGGTAMYDGTSLVDESVAIGKPIILVAVNYRTGGFGFMPGKEIMEEGSGNLGLLDQRMGLEWVADNIASFGGDPSKVTLWGESAGAISVMDQMILFDGDHIYKQKPLFRAAIMSSGTLVPADPLDCPKGQNIYDTVVRTAGCDSSADTLACLRGLPYNDFLNAANSVPGILSYNSVSLSYLPRPDGLVLTKSPETLITEKKYAKVPFIVGNQEDEGTIFALFQSNISTTAQVVNYLTSIFFNNANTEQMTSIVNTYQDQGSENGSPFGTFFFNNWYPQYKRMAAVLGDLTFTLARRLFLNGIGTEVKSWSYLSSYAYGTPFLGTFHASDLITVFYGILPNYATHAIRSYYFSFAYSMDPNADSNYPEWPEWSKKKELMHFENDSGVLMADNFRADSYAVIESLVAFLRL</sequence>
<dbReference type="Pfam" id="PF00135">
    <property type="entry name" value="COesterase"/>
    <property type="match status" value="1"/>
</dbReference>
<dbReference type="EC" id="3.1.1.-" evidence="8"/>
<dbReference type="FunFam" id="3.40.50.1820:FF:000213">
    <property type="entry name" value="Carboxylic ester hydrolase"/>
    <property type="match status" value="1"/>
</dbReference>
<dbReference type="OrthoDB" id="408631at2759"/>
<keyword evidence="7" id="KW-0325">Glycoprotein</keyword>
<dbReference type="InterPro" id="IPR019819">
    <property type="entry name" value="Carboxylesterase_B_CS"/>
</dbReference>
<comment type="subcellular location">
    <subcellularLocation>
        <location evidence="1">Secreted</location>
    </subcellularLocation>
</comment>
<evidence type="ECO:0000256" key="1">
    <source>
        <dbReference type="ARBA" id="ARBA00004613"/>
    </source>
</evidence>
<dbReference type="GO" id="GO:0016787">
    <property type="term" value="F:hydrolase activity"/>
    <property type="evidence" value="ECO:0007669"/>
    <property type="project" value="UniProtKB-KW"/>
</dbReference>
<dbReference type="PANTHER" id="PTHR11559">
    <property type="entry name" value="CARBOXYLESTERASE"/>
    <property type="match status" value="1"/>
</dbReference>
<keyword evidence="4 8" id="KW-0732">Signal</keyword>
<evidence type="ECO:0000256" key="7">
    <source>
        <dbReference type="ARBA" id="ARBA00023180"/>
    </source>
</evidence>
<dbReference type="Proteomes" id="UP000696280">
    <property type="component" value="Unassembled WGS sequence"/>
</dbReference>
<keyword evidence="6" id="KW-0443">Lipid metabolism</keyword>
<gene>
    <name evidence="10" type="ORF">HYFRA_00001988</name>
</gene>
<dbReference type="InterPro" id="IPR002018">
    <property type="entry name" value="CarbesteraseB"/>
</dbReference>
<dbReference type="SUPFAM" id="SSF53474">
    <property type="entry name" value="alpha/beta-Hydrolases"/>
    <property type="match status" value="1"/>
</dbReference>
<dbReference type="GO" id="GO:0006629">
    <property type="term" value="P:lipid metabolic process"/>
    <property type="evidence" value="ECO:0007669"/>
    <property type="project" value="UniProtKB-KW"/>
</dbReference>
<accession>A0A9N9KJQ5</accession>
<evidence type="ECO:0000256" key="8">
    <source>
        <dbReference type="RuleBase" id="RU361235"/>
    </source>
</evidence>
<dbReference type="InterPro" id="IPR019826">
    <property type="entry name" value="Carboxylesterase_B_AS"/>
</dbReference>
<dbReference type="InterPro" id="IPR029058">
    <property type="entry name" value="AB_hydrolase_fold"/>
</dbReference>
<evidence type="ECO:0000313" key="10">
    <source>
        <dbReference type="EMBL" id="CAG8948865.1"/>
    </source>
</evidence>
<evidence type="ECO:0000256" key="4">
    <source>
        <dbReference type="ARBA" id="ARBA00022729"/>
    </source>
</evidence>
<keyword evidence="5 8" id="KW-0378">Hydrolase</keyword>
<dbReference type="InterPro" id="IPR050309">
    <property type="entry name" value="Type-B_Carboxylest/Lipase"/>
</dbReference>
<organism evidence="10 11">
    <name type="scientific">Hymenoscyphus fraxineus</name>
    <dbReference type="NCBI Taxonomy" id="746836"/>
    <lineage>
        <taxon>Eukaryota</taxon>
        <taxon>Fungi</taxon>
        <taxon>Dikarya</taxon>
        <taxon>Ascomycota</taxon>
        <taxon>Pezizomycotina</taxon>
        <taxon>Leotiomycetes</taxon>
        <taxon>Helotiales</taxon>
        <taxon>Helotiaceae</taxon>
        <taxon>Hymenoscyphus</taxon>
    </lineage>
</organism>
<comment type="caution">
    <text evidence="10">The sequence shown here is derived from an EMBL/GenBank/DDBJ whole genome shotgun (WGS) entry which is preliminary data.</text>
</comment>
<dbReference type="EMBL" id="CAJVRL010000001">
    <property type="protein sequence ID" value="CAG8948865.1"/>
    <property type="molecule type" value="Genomic_DNA"/>
</dbReference>
<keyword evidence="11" id="KW-1185">Reference proteome</keyword>
<name>A0A9N9KJQ5_9HELO</name>
<protein>
    <recommendedName>
        <fullName evidence="8">Carboxylic ester hydrolase</fullName>
        <ecNumber evidence="8">3.1.1.-</ecNumber>
    </recommendedName>
</protein>
<dbReference type="GO" id="GO:0005576">
    <property type="term" value="C:extracellular region"/>
    <property type="evidence" value="ECO:0007669"/>
    <property type="project" value="UniProtKB-SubCell"/>
</dbReference>
<evidence type="ECO:0000256" key="3">
    <source>
        <dbReference type="ARBA" id="ARBA00022525"/>
    </source>
</evidence>
<proteinExistence type="inferred from homology"/>
<dbReference type="AlphaFoldDB" id="A0A9N9KJQ5"/>
<keyword evidence="3" id="KW-0964">Secreted</keyword>